<accession>A0AC35TIT2</accession>
<evidence type="ECO:0000313" key="2">
    <source>
        <dbReference type="WBParaSite" id="RSKR_0000113200.1"/>
    </source>
</evidence>
<proteinExistence type="predicted"/>
<sequence>MNFDSRVSSPSSRSVMSPRTPIFDMNETSNMSFDDQLANLEDLATVIETCGPNHEFIKRPMNAYMFFSRAERKNISRENPTLKMNEISREMGDKWKKLIDADRKPYQELAKKQLDEHKQYLKDNPTIQYLPARKKNNSSKTPKEPKRQTASVDSTGEPVMRRPSNASTPVNTNRPTGQPSTHNPNVVFYMPQKPATPGLQHAPTQYTTPQQLAMKPGNGPSTFRVPVQTYGTPMAQRPNNAPPPTQPPPLTADAALDLYYQSLSAPQFPHYLENQSNPLQMNTPNFYYEQWCHLSASNSSHI</sequence>
<name>A0AC35TIT2_9BILA</name>
<dbReference type="Proteomes" id="UP000095286">
    <property type="component" value="Unplaced"/>
</dbReference>
<reference evidence="2" key="1">
    <citation type="submission" date="2016-11" db="UniProtKB">
        <authorList>
            <consortium name="WormBaseParasite"/>
        </authorList>
    </citation>
    <scope>IDENTIFICATION</scope>
    <source>
        <strain evidence="2">KR3021</strain>
    </source>
</reference>
<organism evidence="1 2">
    <name type="scientific">Rhabditophanes sp. KR3021</name>
    <dbReference type="NCBI Taxonomy" id="114890"/>
    <lineage>
        <taxon>Eukaryota</taxon>
        <taxon>Metazoa</taxon>
        <taxon>Ecdysozoa</taxon>
        <taxon>Nematoda</taxon>
        <taxon>Chromadorea</taxon>
        <taxon>Rhabditida</taxon>
        <taxon>Tylenchina</taxon>
        <taxon>Panagrolaimomorpha</taxon>
        <taxon>Strongyloidoidea</taxon>
        <taxon>Alloionematidae</taxon>
        <taxon>Rhabditophanes</taxon>
    </lineage>
</organism>
<protein>
    <submittedName>
        <fullName evidence="2">HMG box domain-containing protein</fullName>
    </submittedName>
</protein>
<evidence type="ECO:0000313" key="1">
    <source>
        <dbReference type="Proteomes" id="UP000095286"/>
    </source>
</evidence>
<dbReference type="WBParaSite" id="RSKR_0000113200.1">
    <property type="protein sequence ID" value="RSKR_0000113200.1"/>
    <property type="gene ID" value="RSKR_0000113200"/>
</dbReference>